<dbReference type="GO" id="GO:0006412">
    <property type="term" value="P:translation"/>
    <property type="evidence" value="ECO:0007669"/>
    <property type="project" value="UniProtKB-UniRule"/>
</dbReference>
<evidence type="ECO:0000256" key="5">
    <source>
        <dbReference type="HAMAP-Rule" id="MF_00373"/>
    </source>
</evidence>
<dbReference type="AlphaFoldDB" id="A0A1F4VEY1"/>
<dbReference type="PANTHER" id="PTHR39080">
    <property type="entry name" value="50S RIBOSOMAL PROTEIN L28"/>
    <property type="match status" value="1"/>
</dbReference>
<dbReference type="GO" id="GO:1990904">
    <property type="term" value="C:ribonucleoprotein complex"/>
    <property type="evidence" value="ECO:0007669"/>
    <property type="project" value="UniProtKB-KW"/>
</dbReference>
<name>A0A1F4VEY1_UNCKA</name>
<dbReference type="PANTHER" id="PTHR39080:SF1">
    <property type="entry name" value="LARGE RIBOSOMAL SUBUNIT PROTEIN BL28A"/>
    <property type="match status" value="1"/>
</dbReference>
<proteinExistence type="inferred from homology"/>
<evidence type="ECO:0000256" key="4">
    <source>
        <dbReference type="ARBA" id="ARBA00035174"/>
    </source>
</evidence>
<evidence type="ECO:0000313" key="7">
    <source>
        <dbReference type="Proteomes" id="UP000176504"/>
    </source>
</evidence>
<dbReference type="InterPro" id="IPR001383">
    <property type="entry name" value="Ribosomal_bL28_bact-type"/>
</dbReference>
<dbReference type="InterPro" id="IPR037147">
    <property type="entry name" value="Ribosomal_bL28_sf"/>
</dbReference>
<protein>
    <recommendedName>
        <fullName evidence="4 5">Large ribosomal subunit protein bL28</fullName>
    </recommendedName>
</protein>
<dbReference type="Gene3D" id="2.30.170.40">
    <property type="entry name" value="Ribosomal protein L28/L24"/>
    <property type="match status" value="1"/>
</dbReference>
<reference evidence="6 7" key="1">
    <citation type="journal article" date="2016" name="Nat. Commun.">
        <title>Thousands of microbial genomes shed light on interconnected biogeochemical processes in an aquifer system.</title>
        <authorList>
            <person name="Anantharaman K."/>
            <person name="Brown C.T."/>
            <person name="Hug L.A."/>
            <person name="Sharon I."/>
            <person name="Castelle C.J."/>
            <person name="Probst A.J."/>
            <person name="Thomas B.C."/>
            <person name="Singh A."/>
            <person name="Wilkins M.J."/>
            <person name="Karaoz U."/>
            <person name="Brodie E.L."/>
            <person name="Williams K.H."/>
            <person name="Hubbard S.S."/>
            <person name="Banfield J.F."/>
        </authorList>
    </citation>
    <scope>NUCLEOTIDE SEQUENCE [LARGE SCALE GENOMIC DNA]</scope>
</reference>
<keyword evidence="2 5" id="KW-0689">Ribosomal protein</keyword>
<dbReference type="EMBL" id="MEVI01000002">
    <property type="protein sequence ID" value="OGC55518.1"/>
    <property type="molecule type" value="Genomic_DNA"/>
</dbReference>
<dbReference type="InterPro" id="IPR034704">
    <property type="entry name" value="Ribosomal_bL28/bL31-like_sf"/>
</dbReference>
<dbReference type="Proteomes" id="UP000176504">
    <property type="component" value="Unassembled WGS sequence"/>
</dbReference>
<dbReference type="SUPFAM" id="SSF143800">
    <property type="entry name" value="L28p-like"/>
    <property type="match status" value="1"/>
</dbReference>
<dbReference type="Pfam" id="PF00830">
    <property type="entry name" value="Ribosomal_L28"/>
    <property type="match status" value="1"/>
</dbReference>
<comment type="caution">
    <text evidence="6">The sequence shown here is derived from an EMBL/GenBank/DDBJ whole genome shotgun (WGS) entry which is preliminary data.</text>
</comment>
<evidence type="ECO:0000256" key="3">
    <source>
        <dbReference type="ARBA" id="ARBA00023274"/>
    </source>
</evidence>
<dbReference type="HAMAP" id="MF_00373">
    <property type="entry name" value="Ribosomal_bL28"/>
    <property type="match status" value="1"/>
</dbReference>
<dbReference type="GO" id="GO:0003735">
    <property type="term" value="F:structural constituent of ribosome"/>
    <property type="evidence" value="ECO:0007669"/>
    <property type="project" value="InterPro"/>
</dbReference>
<keyword evidence="3 5" id="KW-0687">Ribonucleoprotein</keyword>
<organism evidence="6 7">
    <name type="scientific">candidate division WWE3 bacterium RIFCSPLOWO2_01_FULL_41_18</name>
    <dbReference type="NCBI Taxonomy" id="1802625"/>
    <lineage>
        <taxon>Bacteria</taxon>
        <taxon>Katanobacteria</taxon>
    </lineage>
</organism>
<evidence type="ECO:0000256" key="1">
    <source>
        <dbReference type="ARBA" id="ARBA00008760"/>
    </source>
</evidence>
<dbReference type="NCBIfam" id="TIGR00009">
    <property type="entry name" value="L28"/>
    <property type="match status" value="1"/>
</dbReference>
<evidence type="ECO:0000313" key="6">
    <source>
        <dbReference type="EMBL" id="OGC55518.1"/>
    </source>
</evidence>
<dbReference type="GO" id="GO:0005840">
    <property type="term" value="C:ribosome"/>
    <property type="evidence" value="ECO:0007669"/>
    <property type="project" value="UniProtKB-KW"/>
</dbReference>
<comment type="similarity">
    <text evidence="1 5">Belongs to the bacterial ribosomal protein bL28 family.</text>
</comment>
<accession>A0A1F4VEY1</accession>
<evidence type="ECO:0000256" key="2">
    <source>
        <dbReference type="ARBA" id="ARBA00022980"/>
    </source>
</evidence>
<dbReference type="InterPro" id="IPR050096">
    <property type="entry name" value="Bacterial_rp_bL28"/>
</dbReference>
<gene>
    <name evidence="5" type="primary">rpmB</name>
    <name evidence="6" type="ORF">A3A78_00995</name>
</gene>
<sequence length="72" mass="7919">MAKVCDVCGKGYLKGNLVSFSNKKSIKRSYPNLRKVRISVDGRSVRVKICASCLSAKRLTEASQVKSQSQIV</sequence>
<dbReference type="InterPro" id="IPR026569">
    <property type="entry name" value="Ribosomal_bL28"/>
</dbReference>